<keyword evidence="2" id="KW-0472">Membrane</keyword>
<accession>A0A0G0BUE4</accession>
<dbReference type="InterPro" id="IPR021454">
    <property type="entry name" value="DUF3105"/>
</dbReference>
<dbReference type="PATRIC" id="fig|1618740.3.peg.55"/>
<name>A0A0G0BUE4_9BACT</name>
<dbReference type="AlphaFoldDB" id="A0A0G0BUE4"/>
<dbReference type="EMBL" id="LBQE01000002">
    <property type="protein sequence ID" value="KKP72943.1"/>
    <property type="molecule type" value="Genomic_DNA"/>
</dbReference>
<feature type="region of interest" description="Disordered" evidence="1">
    <location>
        <begin position="47"/>
        <end position="72"/>
    </location>
</feature>
<sequence>MTTEHKVIGGIIILTLVIIFGSVWFSSKQAVENKDRLSKPMMGEKMADEGAQHVKEGESHEPYNSNPPTSGPHWADVAGPGIKDEFIPDELVLHSMEHGAAVVWYREGLDSNEVDKIKQAFNDSSGKKIILAREDLDVPVALTSWGYLLKLQTIDEAMIKEFIETNNDRAPEEAPI</sequence>
<gene>
    <name evidence="3" type="ORF">UR70_C0002G0012</name>
</gene>
<proteinExistence type="predicted"/>
<protein>
    <recommendedName>
        <fullName evidence="5">DUF3105 domain-containing protein</fullName>
    </recommendedName>
</protein>
<dbReference type="Proteomes" id="UP000034923">
    <property type="component" value="Unassembled WGS sequence"/>
</dbReference>
<keyword evidence="2" id="KW-1133">Transmembrane helix</keyword>
<evidence type="ECO:0000313" key="4">
    <source>
        <dbReference type="Proteomes" id="UP000034923"/>
    </source>
</evidence>
<evidence type="ECO:0008006" key="5">
    <source>
        <dbReference type="Google" id="ProtNLM"/>
    </source>
</evidence>
<keyword evidence="2" id="KW-0812">Transmembrane</keyword>
<dbReference type="Pfam" id="PF11303">
    <property type="entry name" value="DUF3105"/>
    <property type="match status" value="1"/>
</dbReference>
<organism evidence="3 4">
    <name type="scientific">Candidatus Nomurabacteria bacterium GW2011_GWB1_35_20</name>
    <dbReference type="NCBI Taxonomy" id="1618740"/>
    <lineage>
        <taxon>Bacteria</taxon>
        <taxon>Candidatus Nomuraibacteriota</taxon>
    </lineage>
</organism>
<reference evidence="3 4" key="1">
    <citation type="journal article" date="2015" name="Nature">
        <title>rRNA introns, odd ribosomes, and small enigmatic genomes across a large radiation of phyla.</title>
        <authorList>
            <person name="Brown C.T."/>
            <person name="Hug L.A."/>
            <person name="Thomas B.C."/>
            <person name="Sharon I."/>
            <person name="Castelle C.J."/>
            <person name="Singh A."/>
            <person name="Wilkins M.J."/>
            <person name="Williams K.H."/>
            <person name="Banfield J.F."/>
        </authorList>
    </citation>
    <scope>NUCLEOTIDE SEQUENCE [LARGE SCALE GENOMIC DNA]</scope>
</reference>
<evidence type="ECO:0000313" key="3">
    <source>
        <dbReference type="EMBL" id="KKP72943.1"/>
    </source>
</evidence>
<comment type="caution">
    <text evidence="3">The sequence shown here is derived from an EMBL/GenBank/DDBJ whole genome shotgun (WGS) entry which is preliminary data.</text>
</comment>
<feature type="compositionally biased region" description="Basic and acidic residues" evidence="1">
    <location>
        <begin position="47"/>
        <end position="61"/>
    </location>
</feature>
<feature type="transmembrane region" description="Helical" evidence="2">
    <location>
        <begin position="7"/>
        <end position="25"/>
    </location>
</feature>
<evidence type="ECO:0000256" key="1">
    <source>
        <dbReference type="SAM" id="MobiDB-lite"/>
    </source>
</evidence>
<evidence type="ECO:0000256" key="2">
    <source>
        <dbReference type="SAM" id="Phobius"/>
    </source>
</evidence>